<evidence type="ECO:0000256" key="3">
    <source>
        <dbReference type="ARBA" id="ARBA00023134"/>
    </source>
</evidence>
<gene>
    <name evidence="7" type="primary">rbgA</name>
    <name evidence="7" type="ORF">ERS852520_01018</name>
</gene>
<organism evidence="7 8">
    <name type="scientific">Anaerostipes hadrus</name>
    <dbReference type="NCBI Taxonomy" id="649756"/>
    <lineage>
        <taxon>Bacteria</taxon>
        <taxon>Bacillati</taxon>
        <taxon>Bacillota</taxon>
        <taxon>Clostridia</taxon>
        <taxon>Lachnospirales</taxon>
        <taxon>Lachnospiraceae</taxon>
        <taxon>Anaerostipes</taxon>
    </lineage>
</organism>
<dbReference type="InterPro" id="IPR016478">
    <property type="entry name" value="GTPase_MTG1"/>
</dbReference>
<keyword evidence="3 4" id="KW-0342">GTP-binding</keyword>
<dbReference type="InterPro" id="IPR019991">
    <property type="entry name" value="GTP-bd_ribosome_bgen"/>
</dbReference>
<dbReference type="FunFam" id="3.40.50.300:FF:000590">
    <property type="entry name" value="Ribosome biogenesis GTPase A"/>
    <property type="match status" value="1"/>
</dbReference>
<evidence type="ECO:0000313" key="8">
    <source>
        <dbReference type="Proteomes" id="UP000095564"/>
    </source>
</evidence>
<dbReference type="PIRSF" id="PIRSF006230">
    <property type="entry name" value="MG442"/>
    <property type="match status" value="1"/>
</dbReference>
<evidence type="ECO:0000259" key="6">
    <source>
        <dbReference type="PROSITE" id="PS51721"/>
    </source>
</evidence>
<dbReference type="EMBL" id="CZAU01000007">
    <property type="protein sequence ID" value="CUP28605.1"/>
    <property type="molecule type" value="Genomic_DNA"/>
</dbReference>
<dbReference type="InterPro" id="IPR030378">
    <property type="entry name" value="G_CP_dom"/>
</dbReference>
<dbReference type="InterPro" id="IPR027417">
    <property type="entry name" value="P-loop_NTPase"/>
</dbReference>
<dbReference type="GO" id="GO:0005525">
    <property type="term" value="F:GTP binding"/>
    <property type="evidence" value="ECO:0007669"/>
    <property type="project" value="UniProtKB-KW"/>
</dbReference>
<comment type="subcellular location">
    <subcellularLocation>
        <location evidence="4">Cytoplasm</location>
    </subcellularLocation>
</comment>
<dbReference type="OrthoDB" id="9779790at2"/>
<dbReference type="AlphaFoldDB" id="A0A174M3N0"/>
<evidence type="ECO:0000256" key="5">
    <source>
        <dbReference type="PIRSR" id="PIRSR006230-1"/>
    </source>
</evidence>
<keyword evidence="2 4" id="KW-0547">Nucleotide-binding</keyword>
<dbReference type="NCBIfam" id="TIGR03596">
    <property type="entry name" value="GTPase_YlqF"/>
    <property type="match status" value="1"/>
</dbReference>
<dbReference type="Pfam" id="PF01926">
    <property type="entry name" value="MMR_HSR1"/>
    <property type="match status" value="1"/>
</dbReference>
<name>A0A174M3N0_ANAHA</name>
<evidence type="ECO:0000313" key="7">
    <source>
        <dbReference type="EMBL" id="CUP28605.1"/>
    </source>
</evidence>
<feature type="domain" description="CP-type G" evidence="6">
    <location>
        <begin position="10"/>
        <end position="178"/>
    </location>
</feature>
<dbReference type="GO" id="GO:0003924">
    <property type="term" value="F:GTPase activity"/>
    <property type="evidence" value="ECO:0007669"/>
    <property type="project" value="TreeGrafter"/>
</dbReference>
<dbReference type="InterPro" id="IPR023179">
    <property type="entry name" value="GTP-bd_ortho_bundle_sf"/>
</dbReference>
<evidence type="ECO:0000256" key="4">
    <source>
        <dbReference type="PIRNR" id="PIRNR006230"/>
    </source>
</evidence>
<feature type="binding site" evidence="5">
    <location>
        <begin position="58"/>
        <end position="61"/>
    </location>
    <ligand>
        <name>GTP</name>
        <dbReference type="ChEBI" id="CHEBI:37565"/>
    </ligand>
</feature>
<evidence type="ECO:0000256" key="1">
    <source>
        <dbReference type="ARBA" id="ARBA00014898"/>
    </source>
</evidence>
<comment type="function">
    <text evidence="4">Required for a late step of 50S ribosomal subunit assembly. Has GTPase activity.</text>
</comment>
<dbReference type="PROSITE" id="PS51721">
    <property type="entry name" value="G_CP"/>
    <property type="match status" value="1"/>
</dbReference>
<feature type="binding site" evidence="5">
    <location>
        <begin position="130"/>
        <end position="135"/>
    </location>
    <ligand>
        <name>GTP</name>
        <dbReference type="ChEBI" id="CHEBI:37565"/>
    </ligand>
</feature>
<protein>
    <recommendedName>
        <fullName evidence="1 4">Ribosome biogenesis GTPase A</fullName>
    </recommendedName>
</protein>
<dbReference type="CDD" id="cd01856">
    <property type="entry name" value="YlqF"/>
    <property type="match status" value="1"/>
</dbReference>
<dbReference type="GO" id="GO:0005737">
    <property type="term" value="C:cytoplasm"/>
    <property type="evidence" value="ECO:0007669"/>
    <property type="project" value="UniProtKB-SubCell"/>
</dbReference>
<comment type="similarity">
    <text evidence="4">Belongs to the TRAFAC class YlqF/YawG GTPase family. MTG1 subfamily.</text>
</comment>
<dbReference type="Proteomes" id="UP000095564">
    <property type="component" value="Unassembled WGS sequence"/>
</dbReference>
<proteinExistence type="inferred from homology"/>
<accession>A0A174M3N0</accession>
<dbReference type="Gene3D" id="3.40.50.300">
    <property type="entry name" value="P-loop containing nucleotide triphosphate hydrolases"/>
    <property type="match status" value="1"/>
</dbReference>
<keyword evidence="4" id="KW-0963">Cytoplasm</keyword>
<dbReference type="InterPro" id="IPR006073">
    <property type="entry name" value="GTP-bd"/>
</dbReference>
<sequence>MDFQWYPGHMTKAKRMMQENMKLIDIMIELVDARIPLSSRNPDIDQLAANKSRLILLNKTDMADERVTAQWEEYFKEKGFYVARTNARSGKGVKGTQAIVMDACKEKLERDRKRGIKNRPIRAMIAGIPNVGKSTFINSLVGKACTKTGNKPGVTKGKQWIKLNKNIELLDTPGILWPKFEDQQVGLRLALIGSIRDEILNQDEMAIELIEYLKNHYQGILADRYQADENEDKVKILEQIALNRNCKMKGNELDYEKASKIVLEEFRNGKLGKISLETPEEGTKEA</sequence>
<dbReference type="Gene3D" id="1.10.1580.10">
    <property type="match status" value="1"/>
</dbReference>
<reference evidence="7 8" key="1">
    <citation type="submission" date="2015-09" db="EMBL/GenBank/DDBJ databases">
        <authorList>
            <consortium name="Pathogen Informatics"/>
        </authorList>
    </citation>
    <scope>NUCLEOTIDE SEQUENCE [LARGE SCALE GENOMIC DNA]</scope>
    <source>
        <strain evidence="7 8">2789STDY5834908</strain>
    </source>
</reference>
<dbReference type="GO" id="GO:0006412">
    <property type="term" value="P:translation"/>
    <property type="evidence" value="ECO:0007669"/>
    <property type="project" value="TreeGrafter"/>
</dbReference>
<dbReference type="PANTHER" id="PTHR45782:SF4">
    <property type="entry name" value="MITOCHONDRIAL RIBOSOME-ASSOCIATED GTPASE 1"/>
    <property type="match status" value="1"/>
</dbReference>
<dbReference type="SUPFAM" id="SSF52540">
    <property type="entry name" value="P-loop containing nucleoside triphosphate hydrolases"/>
    <property type="match status" value="1"/>
</dbReference>
<dbReference type="RefSeq" id="WP_055159681.1">
    <property type="nucleotide sequence ID" value="NZ_CZAU01000007.1"/>
</dbReference>
<dbReference type="PANTHER" id="PTHR45782">
    <property type="entry name" value="MITOCHONDRIAL RIBOSOME-ASSOCIATED GTPASE 1"/>
    <property type="match status" value="1"/>
</dbReference>
<feature type="binding site" evidence="5">
    <location>
        <position position="174"/>
    </location>
    <ligand>
        <name>GTP</name>
        <dbReference type="ChEBI" id="CHEBI:37565"/>
    </ligand>
</feature>
<evidence type="ECO:0000256" key="2">
    <source>
        <dbReference type="ARBA" id="ARBA00022741"/>
    </source>
</evidence>